<feature type="binding site" evidence="7">
    <location>
        <position position="78"/>
    </location>
    <ligand>
        <name>substrate</name>
    </ligand>
</feature>
<evidence type="ECO:0000256" key="7">
    <source>
        <dbReference type="HAMAP-Rule" id="MF_00109"/>
    </source>
</evidence>
<keyword evidence="7" id="KW-0963">Cytoplasm</keyword>
<dbReference type="GO" id="GO:0005524">
    <property type="term" value="F:ATP binding"/>
    <property type="evidence" value="ECO:0007669"/>
    <property type="project" value="UniProtKB-UniRule"/>
</dbReference>
<keyword evidence="3 7" id="KW-0547">Nucleotide-binding</keyword>
<evidence type="ECO:0000256" key="1">
    <source>
        <dbReference type="ARBA" id="ARBA00022605"/>
    </source>
</evidence>
<dbReference type="Proteomes" id="UP000515344">
    <property type="component" value="Chromosome"/>
</dbReference>
<comment type="pathway">
    <text evidence="7">Metabolic intermediate biosynthesis; chorismate biosynthesis; chorismate from D-erythrose 4-phosphate and phosphoenolpyruvate: step 5/7.</text>
</comment>
<dbReference type="EC" id="2.7.1.71" evidence="7"/>
<evidence type="ECO:0000256" key="5">
    <source>
        <dbReference type="ARBA" id="ARBA00022840"/>
    </source>
</evidence>
<dbReference type="HAMAP" id="MF_00109">
    <property type="entry name" value="Shikimate_kinase"/>
    <property type="match status" value="1"/>
</dbReference>
<dbReference type="InterPro" id="IPR031322">
    <property type="entry name" value="Shikimate/glucono_kinase"/>
</dbReference>
<keyword evidence="9" id="KW-1185">Reference proteome</keyword>
<evidence type="ECO:0000256" key="6">
    <source>
        <dbReference type="ARBA" id="ARBA00023141"/>
    </source>
</evidence>
<comment type="similarity">
    <text evidence="7">Belongs to the shikimate kinase family.</text>
</comment>
<dbReference type="GO" id="GO:0009073">
    <property type="term" value="P:aromatic amino acid family biosynthetic process"/>
    <property type="evidence" value="ECO:0007669"/>
    <property type="project" value="UniProtKB-KW"/>
</dbReference>
<accession>A0A7G5XDJ8</accession>
<dbReference type="InterPro" id="IPR027417">
    <property type="entry name" value="P-loop_NTPase"/>
</dbReference>
<dbReference type="InterPro" id="IPR000623">
    <property type="entry name" value="Shikimate_kinase/TSH1"/>
</dbReference>
<gene>
    <name evidence="7" type="primary">aroK</name>
    <name evidence="8" type="ORF">H4075_15900</name>
</gene>
<feature type="binding site" evidence="7">
    <location>
        <position position="14"/>
    </location>
    <ligand>
        <name>Mg(2+)</name>
        <dbReference type="ChEBI" id="CHEBI:18420"/>
    </ligand>
</feature>
<dbReference type="Gene3D" id="3.40.50.300">
    <property type="entry name" value="P-loop containing nucleotide triphosphate hydrolases"/>
    <property type="match status" value="1"/>
</dbReference>
<keyword evidence="4 7" id="KW-0418">Kinase</keyword>
<keyword evidence="7" id="KW-0479">Metal-binding</keyword>
<evidence type="ECO:0000313" key="9">
    <source>
        <dbReference type="Proteomes" id="UP000515344"/>
    </source>
</evidence>
<comment type="cofactor">
    <cofactor evidence="7">
        <name>Mg(2+)</name>
        <dbReference type="ChEBI" id="CHEBI:18420"/>
    </cofactor>
    <text evidence="7">Binds 1 Mg(2+) ion per subunit.</text>
</comment>
<dbReference type="EMBL" id="CP060007">
    <property type="protein sequence ID" value="QNA43551.1"/>
    <property type="molecule type" value="Genomic_DNA"/>
</dbReference>
<name>A0A7G5XDJ8_9BACT</name>
<sequence>MRYFITGFMGSGKTYWGKQWSEKFGLKFYDLDEEIEKREGKAVTAIFEEKGEEAFRKMEKETLCTYMKLDNFILSCGGGTPCFHNNMKRMNAQGVTIYIKSPVELLVKRLHTEKETRPLIAGMNDEVLAQFITGKLTEREHFYNQAMYHLPAEFMSLDNFQKIIRRNG</sequence>
<keyword evidence="6 7" id="KW-0057">Aromatic amino acid biosynthesis</keyword>
<feature type="binding site" evidence="7">
    <location>
        <position position="117"/>
    </location>
    <ligand>
        <name>ATP</name>
        <dbReference type="ChEBI" id="CHEBI:30616"/>
    </ligand>
</feature>
<dbReference type="KEGG" id="lacs:H4075_15900"/>
<dbReference type="GO" id="GO:0008652">
    <property type="term" value="P:amino acid biosynthetic process"/>
    <property type="evidence" value="ECO:0007669"/>
    <property type="project" value="UniProtKB-KW"/>
</dbReference>
<evidence type="ECO:0000256" key="4">
    <source>
        <dbReference type="ARBA" id="ARBA00022777"/>
    </source>
</evidence>
<dbReference type="GO" id="GO:0005829">
    <property type="term" value="C:cytosol"/>
    <property type="evidence" value="ECO:0007669"/>
    <property type="project" value="TreeGrafter"/>
</dbReference>
<dbReference type="PANTHER" id="PTHR21087">
    <property type="entry name" value="SHIKIMATE KINASE"/>
    <property type="match status" value="1"/>
</dbReference>
<reference evidence="9" key="1">
    <citation type="submission" date="2020-08" db="EMBL/GenBank/DDBJ databases">
        <title>Lacibacter sp. S13-6-6 genome sequencing.</title>
        <authorList>
            <person name="Jin L."/>
        </authorList>
    </citation>
    <scope>NUCLEOTIDE SEQUENCE [LARGE SCALE GENOMIC DNA]</scope>
    <source>
        <strain evidence="9">S13-6-6</strain>
    </source>
</reference>
<keyword evidence="1 7" id="KW-0028">Amino-acid biosynthesis</keyword>
<feature type="binding site" evidence="7">
    <location>
        <position position="56"/>
    </location>
    <ligand>
        <name>substrate</name>
    </ligand>
</feature>
<evidence type="ECO:0000313" key="8">
    <source>
        <dbReference type="EMBL" id="QNA43551.1"/>
    </source>
</evidence>
<proteinExistence type="inferred from homology"/>
<comment type="catalytic activity">
    <reaction evidence="7">
        <text>shikimate + ATP = 3-phosphoshikimate + ADP + H(+)</text>
        <dbReference type="Rhea" id="RHEA:13121"/>
        <dbReference type="ChEBI" id="CHEBI:15378"/>
        <dbReference type="ChEBI" id="CHEBI:30616"/>
        <dbReference type="ChEBI" id="CHEBI:36208"/>
        <dbReference type="ChEBI" id="CHEBI:145989"/>
        <dbReference type="ChEBI" id="CHEBI:456216"/>
        <dbReference type="EC" id="2.7.1.71"/>
    </reaction>
</comment>
<dbReference type="GO" id="GO:0009423">
    <property type="term" value="P:chorismate biosynthetic process"/>
    <property type="evidence" value="ECO:0007669"/>
    <property type="project" value="UniProtKB-UniRule"/>
</dbReference>
<comment type="subunit">
    <text evidence="7">Monomer.</text>
</comment>
<feature type="binding site" evidence="7">
    <location>
        <position position="32"/>
    </location>
    <ligand>
        <name>substrate</name>
    </ligand>
</feature>
<dbReference type="RefSeq" id="WP_182801815.1">
    <property type="nucleotide sequence ID" value="NZ_CP060007.1"/>
</dbReference>
<protein>
    <recommendedName>
        <fullName evidence="7">Shikimate kinase</fullName>
        <shortName evidence="7">SK</shortName>
        <ecNumber evidence="7">2.7.1.71</ecNumber>
    </recommendedName>
</protein>
<dbReference type="GO" id="GO:0000287">
    <property type="term" value="F:magnesium ion binding"/>
    <property type="evidence" value="ECO:0007669"/>
    <property type="project" value="UniProtKB-UniRule"/>
</dbReference>
<dbReference type="GO" id="GO:0004765">
    <property type="term" value="F:shikimate kinase activity"/>
    <property type="evidence" value="ECO:0007669"/>
    <property type="project" value="UniProtKB-UniRule"/>
</dbReference>
<feature type="binding site" evidence="7">
    <location>
        <begin position="10"/>
        <end position="15"/>
    </location>
    <ligand>
        <name>ATP</name>
        <dbReference type="ChEBI" id="CHEBI:30616"/>
    </ligand>
</feature>
<evidence type="ECO:0000256" key="3">
    <source>
        <dbReference type="ARBA" id="ARBA00022741"/>
    </source>
</evidence>
<dbReference type="CDD" id="cd00464">
    <property type="entry name" value="SK"/>
    <property type="match status" value="1"/>
</dbReference>
<feature type="binding site" evidence="7">
    <location>
        <position position="139"/>
    </location>
    <ligand>
        <name>substrate</name>
    </ligand>
</feature>
<dbReference type="Pfam" id="PF01202">
    <property type="entry name" value="SKI"/>
    <property type="match status" value="1"/>
</dbReference>
<dbReference type="AlphaFoldDB" id="A0A7G5XDJ8"/>
<organism evidence="8 9">
    <name type="scientific">Lacibacter sediminis</name>
    <dbReference type="NCBI Taxonomy" id="2760713"/>
    <lineage>
        <taxon>Bacteria</taxon>
        <taxon>Pseudomonadati</taxon>
        <taxon>Bacteroidota</taxon>
        <taxon>Chitinophagia</taxon>
        <taxon>Chitinophagales</taxon>
        <taxon>Chitinophagaceae</taxon>
        <taxon>Lacibacter</taxon>
    </lineage>
</organism>
<dbReference type="UniPathway" id="UPA00053">
    <property type="reaction ID" value="UER00088"/>
</dbReference>
<comment type="subcellular location">
    <subcellularLocation>
        <location evidence="7">Cytoplasm</location>
    </subcellularLocation>
</comment>
<keyword evidence="2 7" id="KW-0808">Transferase</keyword>
<dbReference type="SUPFAM" id="SSF52540">
    <property type="entry name" value="P-loop containing nucleoside triphosphate hydrolases"/>
    <property type="match status" value="1"/>
</dbReference>
<keyword evidence="5 7" id="KW-0067">ATP-binding</keyword>
<evidence type="ECO:0000256" key="2">
    <source>
        <dbReference type="ARBA" id="ARBA00022679"/>
    </source>
</evidence>
<keyword evidence="7" id="KW-0460">Magnesium</keyword>
<comment type="caution">
    <text evidence="7">Lacks conserved residue(s) required for the propagation of feature annotation.</text>
</comment>
<comment type="function">
    <text evidence="7">Catalyzes the specific phosphorylation of the 3-hydroxyl group of shikimic acid using ATP as a cosubstrate.</text>
</comment>
<dbReference type="PANTHER" id="PTHR21087:SF16">
    <property type="entry name" value="SHIKIMATE KINASE 1, CHLOROPLASTIC"/>
    <property type="match status" value="1"/>
</dbReference>
<dbReference type="PRINTS" id="PR01100">
    <property type="entry name" value="SHIKIMTKNASE"/>
</dbReference>